<evidence type="ECO:0000313" key="3">
    <source>
        <dbReference type="Proteomes" id="UP000660729"/>
    </source>
</evidence>
<evidence type="ECO:0000313" key="2">
    <source>
        <dbReference type="EMBL" id="KAF7185828.1"/>
    </source>
</evidence>
<evidence type="ECO:0000256" key="1">
    <source>
        <dbReference type="SAM" id="MobiDB-lite"/>
    </source>
</evidence>
<feature type="region of interest" description="Disordered" evidence="1">
    <location>
        <begin position="97"/>
        <end position="436"/>
    </location>
</feature>
<feature type="region of interest" description="Disordered" evidence="1">
    <location>
        <begin position="974"/>
        <end position="1214"/>
    </location>
</feature>
<feature type="compositionally biased region" description="Basic and acidic residues" evidence="1">
    <location>
        <begin position="1107"/>
        <end position="1129"/>
    </location>
</feature>
<feature type="region of interest" description="Disordered" evidence="1">
    <location>
        <begin position="473"/>
        <end position="551"/>
    </location>
</feature>
<gene>
    <name evidence="2" type="ORF">HII31_12701</name>
</gene>
<feature type="compositionally biased region" description="Polar residues" evidence="1">
    <location>
        <begin position="999"/>
        <end position="1010"/>
    </location>
</feature>
<feature type="compositionally biased region" description="Basic and acidic residues" evidence="1">
    <location>
        <begin position="358"/>
        <end position="375"/>
    </location>
</feature>
<dbReference type="Pfam" id="PF08238">
    <property type="entry name" value="Sel1"/>
    <property type="match status" value="3"/>
</dbReference>
<feature type="compositionally biased region" description="Polar residues" evidence="1">
    <location>
        <begin position="207"/>
        <end position="218"/>
    </location>
</feature>
<dbReference type="InterPro" id="IPR011990">
    <property type="entry name" value="TPR-like_helical_dom_sf"/>
</dbReference>
<dbReference type="SMART" id="SM00671">
    <property type="entry name" value="SEL1"/>
    <property type="match status" value="3"/>
</dbReference>
<feature type="compositionally biased region" description="Polar residues" evidence="1">
    <location>
        <begin position="532"/>
        <end position="546"/>
    </location>
</feature>
<dbReference type="InterPro" id="IPR006597">
    <property type="entry name" value="Sel1-like"/>
</dbReference>
<feature type="compositionally biased region" description="Low complexity" evidence="1">
    <location>
        <begin position="251"/>
        <end position="264"/>
    </location>
</feature>
<dbReference type="AlphaFoldDB" id="A0A8H6R797"/>
<dbReference type="Gene3D" id="1.25.40.10">
    <property type="entry name" value="Tetratricopeptide repeat domain"/>
    <property type="match status" value="1"/>
</dbReference>
<protein>
    <submittedName>
        <fullName evidence="2">Mitosis inhibitor nif1</fullName>
    </submittedName>
</protein>
<dbReference type="SUPFAM" id="SSF81901">
    <property type="entry name" value="HCP-like"/>
    <property type="match status" value="1"/>
</dbReference>
<dbReference type="OrthoDB" id="2384430at2759"/>
<dbReference type="Proteomes" id="UP000660729">
    <property type="component" value="Unassembled WGS sequence"/>
</dbReference>
<feature type="compositionally biased region" description="Basic and acidic residues" evidence="1">
    <location>
        <begin position="473"/>
        <end position="484"/>
    </location>
</feature>
<organism evidence="2 3">
    <name type="scientific">Pseudocercospora fuligena</name>
    <dbReference type="NCBI Taxonomy" id="685502"/>
    <lineage>
        <taxon>Eukaryota</taxon>
        <taxon>Fungi</taxon>
        <taxon>Dikarya</taxon>
        <taxon>Ascomycota</taxon>
        <taxon>Pezizomycotina</taxon>
        <taxon>Dothideomycetes</taxon>
        <taxon>Dothideomycetidae</taxon>
        <taxon>Mycosphaerellales</taxon>
        <taxon>Mycosphaerellaceae</taxon>
        <taxon>Pseudocercospora</taxon>
    </lineage>
</organism>
<feature type="compositionally biased region" description="Polar residues" evidence="1">
    <location>
        <begin position="314"/>
        <end position="329"/>
    </location>
</feature>
<feature type="compositionally biased region" description="Basic and acidic residues" evidence="1">
    <location>
        <begin position="848"/>
        <end position="862"/>
    </location>
</feature>
<feature type="compositionally biased region" description="Polar residues" evidence="1">
    <location>
        <begin position="1040"/>
        <end position="1103"/>
    </location>
</feature>
<keyword evidence="3" id="KW-1185">Reference proteome</keyword>
<feature type="compositionally biased region" description="Low complexity" evidence="1">
    <location>
        <begin position="274"/>
        <end position="287"/>
    </location>
</feature>
<feature type="region of interest" description="Disordered" evidence="1">
    <location>
        <begin position="757"/>
        <end position="954"/>
    </location>
</feature>
<reference evidence="2" key="1">
    <citation type="submission" date="2020-04" db="EMBL/GenBank/DDBJ databases">
        <title>Draft genome resource of the tomato pathogen Pseudocercospora fuligena.</title>
        <authorList>
            <person name="Zaccaron A."/>
        </authorList>
    </citation>
    <scope>NUCLEOTIDE SEQUENCE</scope>
    <source>
        <strain evidence="2">PF001</strain>
    </source>
</reference>
<feature type="compositionally biased region" description="Basic and acidic residues" evidence="1">
    <location>
        <begin position="1025"/>
        <end position="1036"/>
    </location>
</feature>
<dbReference type="EMBL" id="JABCIY010000306">
    <property type="protein sequence ID" value="KAF7185828.1"/>
    <property type="molecule type" value="Genomic_DNA"/>
</dbReference>
<feature type="compositionally biased region" description="Low complexity" evidence="1">
    <location>
        <begin position="335"/>
        <end position="357"/>
    </location>
</feature>
<feature type="compositionally biased region" description="Basic and acidic residues" evidence="1">
    <location>
        <begin position="780"/>
        <end position="804"/>
    </location>
</feature>
<dbReference type="InterPro" id="IPR052945">
    <property type="entry name" value="Mitotic_Regulator"/>
</dbReference>
<name>A0A8H6R797_9PEZI</name>
<sequence>MGPRPTHLNLKNDEADAAAGCEDFQPPKVRAWRDLPSPRAGEIPPALSPLDALAFQLRPLHEEFKRKEQNGRRISRLPPTMVASEVRSRPDYFRSLSNESKMSAVAEGQEEAGASPVEHRGKETQSPEKDRPVSHYPMFDRASVATRDSRDIPGVPTPFFDAQEDQNPHTSSAIEAPDYFGIARATSPDPVDPKLNIQAPSPHAPPSLTNSIDTVSSHPRTRTNDSQRSHRSQHSLASEREKGLAPPQSPRFPRSPRSFQSIRSVPPDSDAEDGASAGGSHVAGVSSRKFSGSSNMSRPQSPFSPWMHPIHRSPSMTSEYSMNGSQQLQRPAPGFSNFSNFSRPMSSSGSRPSFDSRTSFDNRPSLDRQTSDPPRRAPSGASSSTEASFRPAVSREGSGDDVLATPMSHMHIETPGLTSGQEYFPSDGKTPDANSSSSYIYAKYALPRGRPVDRSSTAFRDSWIQNQFEWDKQHGTLPGHERNQSDSPLFESVPRGSPAQSEIARGGRTLTPTTSEARSHSADPRGFVKPAQQFSSMHRSSPSVKTDSTDRTLKAVPLHKKSPSADLTPDEHLDIGIAAHDKGETNKSTYHLRLAAMAGLPTGMLLYALACRHGWGMRPNQEEGVKWLKKAMETSALDVATAEERLNGGNKKLDPTERKKKKAQYALAIYELGNSSMHGWGCSKDKALAVRCYEVAGAWGDADALAEAAFCYTKGLGVKKDPKKGASLYRKAAEHGVSMAGNSWIYKSKYMDNDSTETLEKDKKRPDTAISKDSGISADTKSKEEKSSKPKEEKSSKSKDEKQGRSRSRTSLITGQGFLFRDEELAGTRSPGQDGLLGLEPGSNAEQEQIHKEGTDYIKDQINKNQISDDGTGKGTAPEPIDFQPPASNPGHADASGGIPKGAGGLSSTAPIGSPVPSEEKSSGIVDTVKGFLGLQSSQPEEKRAEDTDAQQARNVEEAATLTTASAVVAAAAVTASGNSDKSFTAELADRTRAAESEQGANTATGSTEADTAASAAIPTTSKMENTDNSKGRAGDTFDSGVSQKATDGQSGPGNTFDSGVSNTATDGQSGPGNTFDSGVTRTATDNQSGPGDTMDSGVNKNVGSEGHLEREASGEKGPKKEGAKKMENESAIPTAGGQRLGEEHWGESKIVPENPKPQESEGVSSGSGQPDDETAKNTAKNAGGHGSSGDGEGKQSMIDKIKDKLPIGGKNKD</sequence>
<feature type="compositionally biased region" description="Polar residues" evidence="1">
    <location>
        <begin position="288"/>
        <end position="303"/>
    </location>
</feature>
<dbReference type="GO" id="GO:0032153">
    <property type="term" value="C:cell division site"/>
    <property type="evidence" value="ECO:0007669"/>
    <property type="project" value="TreeGrafter"/>
</dbReference>
<dbReference type="PANTHER" id="PTHR43628">
    <property type="entry name" value="ACTIVATOR OF C KINASE PROTEIN 1-RELATED"/>
    <property type="match status" value="1"/>
</dbReference>
<dbReference type="PANTHER" id="PTHR43628:SF11">
    <property type="entry name" value="PROTEIN DSF2"/>
    <property type="match status" value="1"/>
</dbReference>
<proteinExistence type="predicted"/>
<dbReference type="GO" id="GO:0010972">
    <property type="term" value="P:negative regulation of G2/M transition of mitotic cell cycle"/>
    <property type="evidence" value="ECO:0007669"/>
    <property type="project" value="TreeGrafter"/>
</dbReference>
<accession>A0A8H6R797</accession>
<feature type="compositionally biased region" description="Basic and acidic residues" evidence="1">
    <location>
        <begin position="1192"/>
        <end position="1214"/>
    </location>
</feature>
<comment type="caution">
    <text evidence="2">The sequence shown here is derived from an EMBL/GenBank/DDBJ whole genome shotgun (WGS) entry which is preliminary data.</text>
</comment>
<feature type="compositionally biased region" description="Basic and acidic residues" evidence="1">
    <location>
        <begin position="758"/>
        <end position="767"/>
    </location>
</feature>
<feature type="compositionally biased region" description="Basic and acidic residues" evidence="1">
    <location>
        <begin position="117"/>
        <end position="133"/>
    </location>
</feature>